<dbReference type="Pfam" id="PF13489">
    <property type="entry name" value="Methyltransf_23"/>
    <property type="match status" value="1"/>
</dbReference>
<evidence type="ECO:0000313" key="2">
    <source>
        <dbReference type="Proteomes" id="UP000242415"/>
    </source>
</evidence>
<reference evidence="2" key="1">
    <citation type="submission" date="2016-10" db="EMBL/GenBank/DDBJ databases">
        <authorList>
            <person name="Varghese N."/>
            <person name="Submissions S."/>
        </authorList>
    </citation>
    <scope>NUCLEOTIDE SEQUENCE [LARGE SCALE GENOMIC DNA]</scope>
    <source>
        <strain evidence="2">DSM 45245</strain>
    </source>
</reference>
<dbReference type="GO" id="GO:0032259">
    <property type="term" value="P:methylation"/>
    <property type="evidence" value="ECO:0007669"/>
    <property type="project" value="UniProtKB-KW"/>
</dbReference>
<organism evidence="1 2">
    <name type="scientific">Micromonospora pattaloongensis</name>
    <dbReference type="NCBI Taxonomy" id="405436"/>
    <lineage>
        <taxon>Bacteria</taxon>
        <taxon>Bacillati</taxon>
        <taxon>Actinomycetota</taxon>
        <taxon>Actinomycetes</taxon>
        <taxon>Micromonosporales</taxon>
        <taxon>Micromonosporaceae</taxon>
        <taxon>Micromonospora</taxon>
    </lineage>
</organism>
<keyword evidence="2" id="KW-1185">Reference proteome</keyword>
<dbReference type="STRING" id="405436.SAMN05444365_103107"/>
<dbReference type="InterPro" id="IPR029063">
    <property type="entry name" value="SAM-dependent_MTases_sf"/>
</dbReference>
<dbReference type="EMBL" id="FNPH01000003">
    <property type="protein sequence ID" value="SDY68264.1"/>
    <property type="molecule type" value="Genomic_DNA"/>
</dbReference>
<evidence type="ECO:0000313" key="1">
    <source>
        <dbReference type="EMBL" id="SDY68264.1"/>
    </source>
</evidence>
<gene>
    <name evidence="1" type="ORF">SAMN05444365_103107</name>
</gene>
<name>A0A1H3LW69_9ACTN</name>
<dbReference type="SUPFAM" id="SSF53335">
    <property type="entry name" value="S-adenosyl-L-methionine-dependent methyltransferases"/>
    <property type="match status" value="1"/>
</dbReference>
<dbReference type="AlphaFoldDB" id="A0A1H3LW69"/>
<keyword evidence="1" id="KW-0489">Methyltransferase</keyword>
<dbReference type="OrthoDB" id="20930at2"/>
<dbReference type="Gene3D" id="3.40.50.150">
    <property type="entry name" value="Vaccinia Virus protein VP39"/>
    <property type="match status" value="1"/>
</dbReference>
<dbReference type="GO" id="GO:0008168">
    <property type="term" value="F:methyltransferase activity"/>
    <property type="evidence" value="ECO:0007669"/>
    <property type="project" value="UniProtKB-KW"/>
</dbReference>
<dbReference type="CDD" id="cd02440">
    <property type="entry name" value="AdoMet_MTases"/>
    <property type="match status" value="1"/>
</dbReference>
<dbReference type="RefSeq" id="WP_139307216.1">
    <property type="nucleotide sequence ID" value="NZ_FNPH01000003.1"/>
</dbReference>
<proteinExistence type="predicted"/>
<dbReference type="Proteomes" id="UP000242415">
    <property type="component" value="Unassembled WGS sequence"/>
</dbReference>
<accession>A0A1H3LW69</accession>
<keyword evidence="1" id="KW-0808">Transferase</keyword>
<protein>
    <submittedName>
        <fullName evidence="1">Methyltransferase domain-containing protein</fullName>
    </submittedName>
</protein>
<sequence length="261" mass="29184">MGLGFGGLLRRVAASTLGLHGVRLCESSPAPELRRGGREPVRFMDVILLPLTTEDLNTRQIREVNKLRRQLMLGDQSAQYATNHRVKSAMAAAVTRVGARSVLDWGCGYHPMRGLLEHRDHFVGVDIDPEVIADNLRHGVACLPAQDAPTMLAGMAFDAIVSVFVFHFRMPPEHIESMVRLIGANGFILANVYRRSAESRQRLRRAFEARGLQVWTRTDPTRCAADHEFWLIASPRRAHEVAETVLDTTVERMRQPAPAHP</sequence>